<dbReference type="SUPFAM" id="SSF51197">
    <property type="entry name" value="Clavaminate synthase-like"/>
    <property type="match status" value="1"/>
</dbReference>
<comment type="cofactor">
    <cofactor evidence="1">
        <name>Fe(2+)</name>
        <dbReference type="ChEBI" id="CHEBI:29033"/>
    </cofactor>
</comment>
<keyword evidence="3" id="KW-1185">Reference proteome</keyword>
<evidence type="ECO:0000313" key="3">
    <source>
        <dbReference type="Proteomes" id="UP001165541"/>
    </source>
</evidence>
<name>A0ABT0YKX7_9BURK</name>
<keyword evidence="2" id="KW-0223">Dioxygenase</keyword>
<gene>
    <name evidence="2" type="ORF">M8A51_07565</name>
</gene>
<organism evidence="2 3">
    <name type="scientific">Caldimonas mangrovi</name>
    <dbReference type="NCBI Taxonomy" id="2944811"/>
    <lineage>
        <taxon>Bacteria</taxon>
        <taxon>Pseudomonadati</taxon>
        <taxon>Pseudomonadota</taxon>
        <taxon>Betaproteobacteria</taxon>
        <taxon>Burkholderiales</taxon>
        <taxon>Sphaerotilaceae</taxon>
        <taxon>Caldimonas</taxon>
    </lineage>
</organism>
<reference evidence="2" key="1">
    <citation type="submission" date="2022-05" db="EMBL/GenBank/DDBJ databases">
        <title>Schlegelella sp. nov., isolated from mangrove soil.</title>
        <authorList>
            <person name="Liu Y."/>
            <person name="Ge X."/>
            <person name="Liu W."/>
        </authorList>
    </citation>
    <scope>NUCLEOTIDE SEQUENCE</scope>
    <source>
        <strain evidence="2">S2-27</strain>
    </source>
</reference>
<dbReference type="RefSeq" id="WP_251777600.1">
    <property type="nucleotide sequence ID" value="NZ_JAMKFE010000004.1"/>
</dbReference>
<dbReference type="Gene3D" id="2.60.120.620">
    <property type="entry name" value="q2cbj1_9rhob like domain"/>
    <property type="match status" value="1"/>
</dbReference>
<dbReference type="InterPro" id="IPR008775">
    <property type="entry name" value="Phytyl_CoA_dOase-like"/>
</dbReference>
<evidence type="ECO:0000313" key="2">
    <source>
        <dbReference type="EMBL" id="MCM5679387.1"/>
    </source>
</evidence>
<protein>
    <submittedName>
        <fullName evidence="2">Phytanoyl-CoA dioxygenase family protein</fullName>
    </submittedName>
</protein>
<dbReference type="PANTHER" id="PTHR20883">
    <property type="entry name" value="PHYTANOYL-COA DIOXYGENASE DOMAIN CONTAINING 1"/>
    <property type="match status" value="1"/>
</dbReference>
<dbReference type="PANTHER" id="PTHR20883:SF48">
    <property type="entry name" value="ECTOINE DIOXYGENASE"/>
    <property type="match status" value="1"/>
</dbReference>
<evidence type="ECO:0000256" key="1">
    <source>
        <dbReference type="ARBA" id="ARBA00001954"/>
    </source>
</evidence>
<comment type="caution">
    <text evidence="2">The sequence shown here is derived from an EMBL/GenBank/DDBJ whole genome shotgun (WGS) entry which is preliminary data.</text>
</comment>
<dbReference type="Proteomes" id="UP001165541">
    <property type="component" value="Unassembled WGS sequence"/>
</dbReference>
<accession>A0ABT0YKX7</accession>
<dbReference type="EMBL" id="JAMKFE010000004">
    <property type="protein sequence ID" value="MCM5679387.1"/>
    <property type="molecule type" value="Genomic_DNA"/>
</dbReference>
<dbReference type="Pfam" id="PF05721">
    <property type="entry name" value="PhyH"/>
    <property type="match status" value="1"/>
</dbReference>
<dbReference type="GO" id="GO:0051213">
    <property type="term" value="F:dioxygenase activity"/>
    <property type="evidence" value="ECO:0007669"/>
    <property type="project" value="UniProtKB-KW"/>
</dbReference>
<keyword evidence="2" id="KW-0560">Oxidoreductase</keyword>
<sequence length="281" mass="31225">MNQPLLTDAQRRAFAETGLLVVPGFYDLGADIEPVQRGIHAVIGQVMARHGLPDQRGPCVPAEFDGGYLDLIRTDRAWGGEVYDAVKQVPAFVRLVAHPAHEQLMRELRPGSQPGIAGGGYGIRIDNPDEDRFRAQWHQEYPAQLRSLDGLVFWSPLVPLTPEMGPVQFCPGSHREGPVPVYTADPGRPERSGAYSLMLKDEEALLARYERVAPLLQPGDLAVIDFLLLHASGHNRGRRSRWSMQFRYFNFAEPVGRSHGWKGSFAAGVDFRTVHPELCAN</sequence>
<proteinExistence type="predicted"/>